<protein>
    <submittedName>
        <fullName evidence="2">Uncharacterized protein</fullName>
    </submittedName>
</protein>
<sequence length="198" mass="20948">MSAERQAVPGTLPGFSPPFSPKPSPPCVTSSLDPPTPASWLSLASGLALQSGHRSHVSEDHKSRIKALGHHTKCLLSAGGSGIVVSVPTLFESQRLSVAKKMTGTWTIQEPIRSILVEDTPNVDMCCNAGSVGVTQGGFDPSSLKHNVRTPRGLGPDLAGEWREWPTLAIKEPAIVLSRHGGGQCEGDTCQWVEIALL</sequence>
<proteinExistence type="predicted"/>
<evidence type="ECO:0000313" key="3">
    <source>
        <dbReference type="Proteomes" id="UP001153269"/>
    </source>
</evidence>
<comment type="caution">
    <text evidence="2">The sequence shown here is derived from an EMBL/GenBank/DDBJ whole genome shotgun (WGS) entry which is preliminary data.</text>
</comment>
<feature type="compositionally biased region" description="Pro residues" evidence="1">
    <location>
        <begin position="15"/>
        <end position="26"/>
    </location>
</feature>
<evidence type="ECO:0000313" key="2">
    <source>
        <dbReference type="EMBL" id="CAB1453353.1"/>
    </source>
</evidence>
<gene>
    <name evidence="2" type="ORF">PLEPLA_LOCUS41106</name>
</gene>
<keyword evidence="3" id="KW-1185">Reference proteome</keyword>
<feature type="region of interest" description="Disordered" evidence="1">
    <location>
        <begin position="1"/>
        <end position="33"/>
    </location>
</feature>
<evidence type="ECO:0000256" key="1">
    <source>
        <dbReference type="SAM" id="MobiDB-lite"/>
    </source>
</evidence>
<name>A0A9N7VQC5_PLEPL</name>
<dbReference type="AlphaFoldDB" id="A0A9N7VQC5"/>
<accession>A0A9N7VQC5</accession>
<dbReference type="EMBL" id="CADEAL010004167">
    <property type="protein sequence ID" value="CAB1453353.1"/>
    <property type="molecule type" value="Genomic_DNA"/>
</dbReference>
<reference evidence="2" key="1">
    <citation type="submission" date="2020-03" db="EMBL/GenBank/DDBJ databases">
        <authorList>
            <person name="Weist P."/>
        </authorList>
    </citation>
    <scope>NUCLEOTIDE SEQUENCE</scope>
</reference>
<dbReference type="Proteomes" id="UP001153269">
    <property type="component" value="Unassembled WGS sequence"/>
</dbReference>
<organism evidence="2 3">
    <name type="scientific">Pleuronectes platessa</name>
    <name type="common">European plaice</name>
    <dbReference type="NCBI Taxonomy" id="8262"/>
    <lineage>
        <taxon>Eukaryota</taxon>
        <taxon>Metazoa</taxon>
        <taxon>Chordata</taxon>
        <taxon>Craniata</taxon>
        <taxon>Vertebrata</taxon>
        <taxon>Euteleostomi</taxon>
        <taxon>Actinopterygii</taxon>
        <taxon>Neopterygii</taxon>
        <taxon>Teleostei</taxon>
        <taxon>Neoteleostei</taxon>
        <taxon>Acanthomorphata</taxon>
        <taxon>Carangaria</taxon>
        <taxon>Pleuronectiformes</taxon>
        <taxon>Pleuronectoidei</taxon>
        <taxon>Pleuronectidae</taxon>
        <taxon>Pleuronectes</taxon>
    </lineage>
</organism>